<evidence type="ECO:0000256" key="10">
    <source>
        <dbReference type="ARBA" id="ARBA00023237"/>
    </source>
</evidence>
<dbReference type="PROSITE" id="PS52016">
    <property type="entry name" value="TONB_DEPENDENT_REC_3"/>
    <property type="match status" value="1"/>
</dbReference>
<comment type="similarity">
    <text evidence="2">Belongs to the TonB-dependent receptor family. Hemoglobin/haptoglobin binding protein subfamily.</text>
</comment>
<evidence type="ECO:0000256" key="8">
    <source>
        <dbReference type="ARBA" id="ARBA00023136"/>
    </source>
</evidence>
<dbReference type="InterPro" id="IPR037066">
    <property type="entry name" value="Plug_dom_sf"/>
</dbReference>
<keyword evidence="8 11" id="KW-0472">Membrane</keyword>
<dbReference type="Proteomes" id="UP001595476">
    <property type="component" value="Unassembled WGS sequence"/>
</dbReference>
<keyword evidence="7 13" id="KW-0798">TonB box</keyword>
<feature type="short sequence motif" description="TonB C-terminal box" evidence="12">
    <location>
        <begin position="688"/>
        <end position="705"/>
    </location>
</feature>
<evidence type="ECO:0000259" key="14">
    <source>
        <dbReference type="Pfam" id="PF00593"/>
    </source>
</evidence>
<evidence type="ECO:0000256" key="11">
    <source>
        <dbReference type="PROSITE-ProRule" id="PRU01360"/>
    </source>
</evidence>
<accession>A0ABV7HBK3</accession>
<protein>
    <submittedName>
        <fullName evidence="16">TonB-dependent receptor plug domain-containing protein</fullName>
    </submittedName>
</protein>
<keyword evidence="9 16" id="KW-0675">Receptor</keyword>
<comment type="caution">
    <text evidence="16">The sequence shown here is derived from an EMBL/GenBank/DDBJ whole genome shotgun (WGS) entry which is preliminary data.</text>
</comment>
<evidence type="ECO:0000256" key="13">
    <source>
        <dbReference type="RuleBase" id="RU003357"/>
    </source>
</evidence>
<dbReference type="EMBL" id="JBHRSZ010000004">
    <property type="protein sequence ID" value="MFC3151260.1"/>
    <property type="molecule type" value="Genomic_DNA"/>
</dbReference>
<evidence type="ECO:0000256" key="12">
    <source>
        <dbReference type="PROSITE-ProRule" id="PRU10144"/>
    </source>
</evidence>
<dbReference type="Gene3D" id="2.40.170.20">
    <property type="entry name" value="TonB-dependent receptor, beta-barrel domain"/>
    <property type="match status" value="1"/>
</dbReference>
<dbReference type="CDD" id="cd01347">
    <property type="entry name" value="ligand_gated_channel"/>
    <property type="match status" value="1"/>
</dbReference>
<dbReference type="Pfam" id="PF00593">
    <property type="entry name" value="TonB_dep_Rec_b-barrel"/>
    <property type="match status" value="1"/>
</dbReference>
<reference evidence="17" key="1">
    <citation type="journal article" date="2019" name="Int. J. Syst. Evol. Microbiol.">
        <title>The Global Catalogue of Microorganisms (GCM) 10K type strain sequencing project: providing services to taxonomists for standard genome sequencing and annotation.</title>
        <authorList>
            <consortium name="The Broad Institute Genomics Platform"/>
            <consortium name="The Broad Institute Genome Sequencing Center for Infectious Disease"/>
            <person name="Wu L."/>
            <person name="Ma J."/>
        </authorList>
    </citation>
    <scope>NUCLEOTIDE SEQUENCE [LARGE SCALE GENOMIC DNA]</scope>
    <source>
        <strain evidence="17">KCTC 52438</strain>
    </source>
</reference>
<evidence type="ECO:0000313" key="17">
    <source>
        <dbReference type="Proteomes" id="UP001595476"/>
    </source>
</evidence>
<dbReference type="InterPro" id="IPR036942">
    <property type="entry name" value="Beta-barrel_TonB_sf"/>
</dbReference>
<dbReference type="PANTHER" id="PTHR30069">
    <property type="entry name" value="TONB-DEPENDENT OUTER MEMBRANE RECEPTOR"/>
    <property type="match status" value="1"/>
</dbReference>
<keyword evidence="3 11" id="KW-0813">Transport</keyword>
<keyword evidence="17" id="KW-1185">Reference proteome</keyword>
<dbReference type="InterPro" id="IPR012910">
    <property type="entry name" value="Plug_dom"/>
</dbReference>
<sequence length="705" mass="79508">MLTGLCKPWEIAVLTLAILGIVDRALGDDLYSSDEDYFANDFSTNDFLASDETDDFEALLELPIEELMEVEVTGSTMTSKSIVTAPSSVTVFNQQRIKELGVDKLHELANYVPGFQSYLSSGWSHNHSISVRGRRISSALTDVLLLIDGHRINNARTGGASSAVPTFPLSQVERVEFIRGPGASIYGSNAMIGVINIITRKNANQATLAYGTHNRKTADLLVNDDLGSIEVSLVAHHDSDNGETYDVISNNTQSIVELRDKREFSDIIFNLAWQQTEVNLQYYENASKGYFLEGSTPDKDNRRESNLFSARLNQGFDWLSVDSNVSLEYQLSHLTLHGQVQEQGTFNLLSDPPSDAPLMTDVNFDDIEGYRVFWLNNWPLSDRQSFQFGTEYRFQKVRKTYAKSNFDIAALAEQSFPIASSDTMSIPTLVQEATTRDIWGLFGQYQHDITHATQLTLGLRYDRYASIGSEVSPRASLVHSFNNHHSIKLTYGRAFRAPAENELFLVNNPVIVGNPDLKPETVSTWEAVWLAQWQQTFISLGYFENHFTDSILLAPSDTGKLVFDNVRLKDSRGMELELHHHFNARWSSRLTAMHLFNNAQESFKEADTVGSISINYHQPNWQANLSSVYQGARETVISNSDRIKLNDYWLLNGKLAYQWTSEWSTNLQIKNLLDKSYDTPNNNAPMNNPVPNRGREFLASVSYQF</sequence>
<evidence type="ECO:0000313" key="16">
    <source>
        <dbReference type="EMBL" id="MFC3151260.1"/>
    </source>
</evidence>
<evidence type="ECO:0000259" key="15">
    <source>
        <dbReference type="Pfam" id="PF07715"/>
    </source>
</evidence>
<dbReference type="PANTHER" id="PTHR30069:SF29">
    <property type="entry name" value="HEMOGLOBIN AND HEMOGLOBIN-HAPTOGLOBIN-BINDING PROTEIN 1-RELATED"/>
    <property type="match status" value="1"/>
</dbReference>
<evidence type="ECO:0000256" key="5">
    <source>
        <dbReference type="ARBA" id="ARBA00022692"/>
    </source>
</evidence>
<dbReference type="Gene3D" id="2.170.130.10">
    <property type="entry name" value="TonB-dependent receptor, plug domain"/>
    <property type="match status" value="1"/>
</dbReference>
<organism evidence="16 17">
    <name type="scientific">Litoribrevibacter euphylliae</name>
    <dbReference type="NCBI Taxonomy" id="1834034"/>
    <lineage>
        <taxon>Bacteria</taxon>
        <taxon>Pseudomonadati</taxon>
        <taxon>Pseudomonadota</taxon>
        <taxon>Gammaproteobacteria</taxon>
        <taxon>Oceanospirillales</taxon>
        <taxon>Oceanospirillaceae</taxon>
        <taxon>Litoribrevibacter</taxon>
    </lineage>
</organism>
<feature type="domain" description="TonB-dependent receptor plug" evidence="15">
    <location>
        <begin position="84"/>
        <end position="194"/>
    </location>
</feature>
<evidence type="ECO:0000256" key="3">
    <source>
        <dbReference type="ARBA" id="ARBA00022448"/>
    </source>
</evidence>
<name>A0ABV7HBK3_9GAMM</name>
<dbReference type="InterPro" id="IPR010917">
    <property type="entry name" value="TonB_rcpt_CS"/>
</dbReference>
<feature type="domain" description="TonB-dependent receptor-like beta-barrel" evidence="14">
    <location>
        <begin position="274"/>
        <end position="672"/>
    </location>
</feature>
<dbReference type="PROSITE" id="PS01156">
    <property type="entry name" value="TONB_DEPENDENT_REC_2"/>
    <property type="match status" value="1"/>
</dbReference>
<evidence type="ECO:0000256" key="1">
    <source>
        <dbReference type="ARBA" id="ARBA00004571"/>
    </source>
</evidence>
<keyword evidence="5 11" id="KW-0812">Transmembrane</keyword>
<proteinExistence type="inferred from homology"/>
<comment type="subcellular location">
    <subcellularLocation>
        <location evidence="1 11">Cell outer membrane</location>
        <topology evidence="1 11">Multi-pass membrane protein</topology>
    </subcellularLocation>
</comment>
<gene>
    <name evidence="16" type="ORF">ACFOEK_09510</name>
</gene>
<dbReference type="RefSeq" id="WP_386719692.1">
    <property type="nucleotide sequence ID" value="NZ_JBHRSZ010000004.1"/>
</dbReference>
<evidence type="ECO:0000256" key="2">
    <source>
        <dbReference type="ARBA" id="ARBA00008143"/>
    </source>
</evidence>
<evidence type="ECO:0000256" key="4">
    <source>
        <dbReference type="ARBA" id="ARBA00022452"/>
    </source>
</evidence>
<evidence type="ECO:0000256" key="6">
    <source>
        <dbReference type="ARBA" id="ARBA00022729"/>
    </source>
</evidence>
<dbReference type="InterPro" id="IPR039426">
    <property type="entry name" value="TonB-dep_rcpt-like"/>
</dbReference>
<dbReference type="InterPro" id="IPR000531">
    <property type="entry name" value="Beta-barrel_TonB"/>
</dbReference>
<keyword evidence="4 11" id="KW-1134">Transmembrane beta strand</keyword>
<keyword evidence="10 11" id="KW-0998">Cell outer membrane</keyword>
<dbReference type="SUPFAM" id="SSF56935">
    <property type="entry name" value="Porins"/>
    <property type="match status" value="1"/>
</dbReference>
<evidence type="ECO:0000256" key="7">
    <source>
        <dbReference type="ARBA" id="ARBA00023077"/>
    </source>
</evidence>
<dbReference type="Pfam" id="PF07715">
    <property type="entry name" value="Plug"/>
    <property type="match status" value="1"/>
</dbReference>
<keyword evidence="6" id="KW-0732">Signal</keyword>
<evidence type="ECO:0000256" key="9">
    <source>
        <dbReference type="ARBA" id="ARBA00023170"/>
    </source>
</evidence>